<organism evidence="2">
    <name type="scientific">Taenia asiatica</name>
    <name type="common">Asian tapeworm</name>
    <dbReference type="NCBI Taxonomy" id="60517"/>
    <lineage>
        <taxon>Eukaryota</taxon>
        <taxon>Metazoa</taxon>
        <taxon>Spiralia</taxon>
        <taxon>Lophotrochozoa</taxon>
        <taxon>Platyhelminthes</taxon>
        <taxon>Cestoda</taxon>
        <taxon>Eucestoda</taxon>
        <taxon>Cyclophyllidea</taxon>
        <taxon>Taeniidae</taxon>
        <taxon>Taenia</taxon>
    </lineage>
</organism>
<evidence type="ECO:0000313" key="2">
    <source>
        <dbReference type="WBParaSite" id="TASK_0000314101-mRNA-1"/>
    </source>
</evidence>
<accession>A0A0R3W0E7</accession>
<proteinExistence type="predicted"/>
<sequence length="94" mass="10445">LQDISHLLHVKWRPYLQACQFILAWTPKVHRAIFYTPPSSSTPSTTELQELEETNNEKEKEKVEEDGNGCVDLPVDPLAGEAVASRMGLVAGDP</sequence>
<feature type="compositionally biased region" description="Low complexity" evidence="1">
    <location>
        <begin position="38"/>
        <end position="48"/>
    </location>
</feature>
<protein>
    <submittedName>
        <fullName evidence="2">Utp13 domain-containing protein</fullName>
    </submittedName>
</protein>
<dbReference type="WBParaSite" id="TASK_0000314101-mRNA-1">
    <property type="protein sequence ID" value="TASK_0000314101-mRNA-1"/>
    <property type="gene ID" value="TASK_0000314101"/>
</dbReference>
<name>A0A0R3W0E7_TAEAS</name>
<reference evidence="2" key="1">
    <citation type="submission" date="2017-02" db="UniProtKB">
        <authorList>
            <consortium name="WormBaseParasite"/>
        </authorList>
    </citation>
    <scope>IDENTIFICATION</scope>
</reference>
<feature type="region of interest" description="Disordered" evidence="1">
    <location>
        <begin position="38"/>
        <end position="71"/>
    </location>
</feature>
<dbReference type="AlphaFoldDB" id="A0A0R3W0E7"/>
<evidence type="ECO:0000256" key="1">
    <source>
        <dbReference type="SAM" id="MobiDB-lite"/>
    </source>
</evidence>
<feature type="compositionally biased region" description="Basic and acidic residues" evidence="1">
    <location>
        <begin position="55"/>
        <end position="65"/>
    </location>
</feature>
<dbReference type="STRING" id="60517.A0A0R3W0E7"/>